<reference evidence="1" key="1">
    <citation type="submission" date="2014-09" db="EMBL/GenBank/DDBJ databases">
        <authorList>
            <person name="Magalhaes I.L.F."/>
            <person name="Oliveira U."/>
            <person name="Santos F.R."/>
            <person name="Vidigal T.H.D.A."/>
            <person name="Brescovit A.D."/>
            <person name="Santos A.J."/>
        </authorList>
    </citation>
    <scope>NUCLEOTIDE SEQUENCE</scope>
    <source>
        <tissue evidence="1">Shoot tissue taken approximately 20 cm above the soil surface</tissue>
    </source>
</reference>
<reference evidence="1" key="2">
    <citation type="journal article" date="2015" name="Data Brief">
        <title>Shoot transcriptome of the giant reed, Arundo donax.</title>
        <authorList>
            <person name="Barrero R.A."/>
            <person name="Guerrero F.D."/>
            <person name="Moolhuijzen P."/>
            <person name="Goolsby J.A."/>
            <person name="Tidwell J."/>
            <person name="Bellgard S.E."/>
            <person name="Bellgard M.I."/>
        </authorList>
    </citation>
    <scope>NUCLEOTIDE SEQUENCE</scope>
    <source>
        <tissue evidence="1">Shoot tissue taken approximately 20 cm above the soil surface</tissue>
    </source>
</reference>
<dbReference type="AlphaFoldDB" id="A0A0A9CI49"/>
<sequence>MYYHTLIFTNQYRLLGFHQPISHCIFENKCK</sequence>
<name>A0A0A9CI49_ARUDO</name>
<dbReference type="EMBL" id="GBRH01226698">
    <property type="protein sequence ID" value="JAD71197.1"/>
    <property type="molecule type" value="Transcribed_RNA"/>
</dbReference>
<organism evidence="1">
    <name type="scientific">Arundo donax</name>
    <name type="common">Giant reed</name>
    <name type="synonym">Donax arundinaceus</name>
    <dbReference type="NCBI Taxonomy" id="35708"/>
    <lineage>
        <taxon>Eukaryota</taxon>
        <taxon>Viridiplantae</taxon>
        <taxon>Streptophyta</taxon>
        <taxon>Embryophyta</taxon>
        <taxon>Tracheophyta</taxon>
        <taxon>Spermatophyta</taxon>
        <taxon>Magnoliopsida</taxon>
        <taxon>Liliopsida</taxon>
        <taxon>Poales</taxon>
        <taxon>Poaceae</taxon>
        <taxon>PACMAD clade</taxon>
        <taxon>Arundinoideae</taxon>
        <taxon>Arundineae</taxon>
        <taxon>Arundo</taxon>
    </lineage>
</organism>
<evidence type="ECO:0000313" key="1">
    <source>
        <dbReference type="EMBL" id="JAD71197.1"/>
    </source>
</evidence>
<accession>A0A0A9CI49</accession>
<protein>
    <submittedName>
        <fullName evidence="1">Uncharacterized protein</fullName>
    </submittedName>
</protein>
<proteinExistence type="predicted"/>